<dbReference type="SUPFAM" id="SSF158472">
    <property type="entry name" value="HAMP domain-like"/>
    <property type="match status" value="1"/>
</dbReference>
<dbReference type="RefSeq" id="WP_184260331.1">
    <property type="nucleotide sequence ID" value="NZ_JACIIX010000001.1"/>
</dbReference>
<accession>A0A7W9ZCB0</accession>
<evidence type="ECO:0000313" key="9">
    <source>
        <dbReference type="Proteomes" id="UP000544872"/>
    </source>
</evidence>
<keyword evidence="5" id="KW-0472">Membrane</keyword>
<evidence type="ECO:0000313" key="8">
    <source>
        <dbReference type="EMBL" id="MBB6208841.1"/>
    </source>
</evidence>
<reference evidence="8 9" key="1">
    <citation type="submission" date="2020-08" db="EMBL/GenBank/DDBJ databases">
        <title>Genomic Encyclopedia of Type Strains, Phase IV (KMG-IV): sequencing the most valuable type-strain genomes for metagenomic binning, comparative biology and taxonomic classification.</title>
        <authorList>
            <person name="Goeker M."/>
        </authorList>
    </citation>
    <scope>NUCLEOTIDE SEQUENCE [LARGE SCALE GENOMIC DNA]</scope>
    <source>
        <strain evidence="8 9">DSM 11590</strain>
    </source>
</reference>
<feature type="domain" description="Methyl-accepting transducer" evidence="6">
    <location>
        <begin position="396"/>
        <end position="625"/>
    </location>
</feature>
<evidence type="ECO:0000259" key="7">
    <source>
        <dbReference type="PROSITE" id="PS50885"/>
    </source>
</evidence>
<feature type="domain" description="HAMP" evidence="7">
    <location>
        <begin position="302"/>
        <end position="355"/>
    </location>
</feature>
<proteinExistence type="inferred from homology"/>
<dbReference type="PANTHER" id="PTHR32089:SF112">
    <property type="entry name" value="LYSOZYME-LIKE PROTEIN-RELATED"/>
    <property type="match status" value="1"/>
</dbReference>
<evidence type="ECO:0000256" key="3">
    <source>
        <dbReference type="PROSITE-ProRule" id="PRU00284"/>
    </source>
</evidence>
<dbReference type="Proteomes" id="UP000544872">
    <property type="component" value="Unassembled WGS sequence"/>
</dbReference>
<dbReference type="AlphaFoldDB" id="A0A7W9ZCB0"/>
<dbReference type="SMART" id="SM00283">
    <property type="entry name" value="MA"/>
    <property type="match status" value="1"/>
</dbReference>
<dbReference type="Gene3D" id="1.10.287.950">
    <property type="entry name" value="Methyl-accepting chemotaxis protein"/>
    <property type="match status" value="1"/>
</dbReference>
<comment type="similarity">
    <text evidence="2">Belongs to the methyl-accepting chemotaxis (MCP) protein family.</text>
</comment>
<keyword evidence="4" id="KW-0175">Coiled coil</keyword>
<dbReference type="InterPro" id="IPR032255">
    <property type="entry name" value="HBM"/>
</dbReference>
<feature type="coiled-coil region" evidence="4">
    <location>
        <begin position="346"/>
        <end position="377"/>
    </location>
</feature>
<dbReference type="PROSITE" id="PS50885">
    <property type="entry name" value="HAMP"/>
    <property type="match status" value="1"/>
</dbReference>
<keyword evidence="5" id="KW-0812">Transmembrane</keyword>
<dbReference type="EMBL" id="JACIIX010000001">
    <property type="protein sequence ID" value="MBB6208841.1"/>
    <property type="molecule type" value="Genomic_DNA"/>
</dbReference>
<name>A0A7W9ZCB0_NOVIT</name>
<dbReference type="InterPro" id="IPR004089">
    <property type="entry name" value="MCPsignal_dom"/>
</dbReference>
<dbReference type="GO" id="GO:0016020">
    <property type="term" value="C:membrane"/>
    <property type="evidence" value="ECO:0007669"/>
    <property type="project" value="InterPro"/>
</dbReference>
<gene>
    <name evidence="8" type="ORF">FHS48_000222</name>
</gene>
<dbReference type="SUPFAM" id="SSF58104">
    <property type="entry name" value="Methyl-accepting chemotaxis protein (MCP) signaling domain"/>
    <property type="match status" value="1"/>
</dbReference>
<sequence>MLLRKTRIEFQMGLILAIVIIGFLPIWGVTSWQRTVSEAAAQQKEDSSRISSALNAIQLGFLNARRNEKDFLLRLSLTETDKHAATLTATIDQINGLTGRLSGEDLALAKETETLLQDYSRQFTAIVTDWKELGLTDADGLRLSLRNAVAVFEGIVRSQQDDRLNVLMLDMRLREKMFIADPKEQDATRLTAISTRLLAAVQDSALSDSDKQAITQYVGDYVKAFQRYATVRLALPGKLSGLSQTFARAEPPLATLRDRSTQRMAAADANLAEVTRTAATAVTTVLITVLAVMVAVVVIIALGLTRPLAAMASTMQHLANGNLRIEIPAIGWKNAIGQMAATVAVFKTNAEEVARLNQQAEAARQQAAADRKAMMDRLAEEFEQATGTVMQALITVSTSLDAQVGAVARDSQDVLAKAGASALSANDATTNVEAVAAAAEELSAAIGEISAQVDRSVRLAAETSGVTRDTLSRVESLSQAAGRIGEVVALITAIADQTNLLALNATIEAARAGDAGKGFAVVANEVKTLASQTARATEDITRQVGAVQTATASSVAAINTIAANVHRIDENMAAIAASVEQQGAATQEIARNVHDAAGATRGVSTAVEDVTVLARTTSDATDSLNTAIGDLRQRTGDLQGRINDFLRYIRSA</sequence>
<keyword evidence="1 3" id="KW-0807">Transducer</keyword>
<evidence type="ECO:0000256" key="4">
    <source>
        <dbReference type="SAM" id="Coils"/>
    </source>
</evidence>
<keyword evidence="5" id="KW-1133">Transmembrane helix</keyword>
<dbReference type="SMART" id="SM01358">
    <property type="entry name" value="HBM"/>
    <property type="match status" value="1"/>
</dbReference>
<dbReference type="SMART" id="SM00304">
    <property type="entry name" value="HAMP"/>
    <property type="match status" value="2"/>
</dbReference>
<evidence type="ECO:0000256" key="2">
    <source>
        <dbReference type="ARBA" id="ARBA00029447"/>
    </source>
</evidence>
<protein>
    <submittedName>
        <fullName evidence="8">Methyl-accepting chemotaxis protein</fullName>
    </submittedName>
</protein>
<dbReference type="PANTHER" id="PTHR32089">
    <property type="entry name" value="METHYL-ACCEPTING CHEMOTAXIS PROTEIN MCPB"/>
    <property type="match status" value="1"/>
</dbReference>
<dbReference type="Pfam" id="PF00015">
    <property type="entry name" value="MCPsignal"/>
    <property type="match status" value="1"/>
</dbReference>
<dbReference type="PROSITE" id="PS50111">
    <property type="entry name" value="CHEMOTAXIS_TRANSDUC_2"/>
    <property type="match status" value="1"/>
</dbReference>
<feature type="transmembrane region" description="Helical" evidence="5">
    <location>
        <begin position="12"/>
        <end position="32"/>
    </location>
</feature>
<evidence type="ECO:0000256" key="1">
    <source>
        <dbReference type="ARBA" id="ARBA00023224"/>
    </source>
</evidence>
<evidence type="ECO:0000259" key="6">
    <source>
        <dbReference type="PROSITE" id="PS50111"/>
    </source>
</evidence>
<keyword evidence="9" id="KW-1185">Reference proteome</keyword>
<dbReference type="Gene3D" id="6.10.340.10">
    <property type="match status" value="1"/>
</dbReference>
<organism evidence="8 9">
    <name type="scientific">Novispirillum itersonii</name>
    <name type="common">Aquaspirillum itersonii</name>
    <dbReference type="NCBI Taxonomy" id="189"/>
    <lineage>
        <taxon>Bacteria</taxon>
        <taxon>Pseudomonadati</taxon>
        <taxon>Pseudomonadota</taxon>
        <taxon>Alphaproteobacteria</taxon>
        <taxon>Rhodospirillales</taxon>
        <taxon>Novispirillaceae</taxon>
        <taxon>Novispirillum</taxon>
    </lineage>
</organism>
<dbReference type="InterPro" id="IPR003660">
    <property type="entry name" value="HAMP_dom"/>
</dbReference>
<comment type="caution">
    <text evidence="8">The sequence shown here is derived from an EMBL/GenBank/DDBJ whole genome shotgun (WGS) entry which is preliminary data.</text>
</comment>
<evidence type="ECO:0000256" key="5">
    <source>
        <dbReference type="SAM" id="Phobius"/>
    </source>
</evidence>
<dbReference type="GO" id="GO:0007165">
    <property type="term" value="P:signal transduction"/>
    <property type="evidence" value="ECO:0007669"/>
    <property type="project" value="UniProtKB-KW"/>
</dbReference>
<feature type="transmembrane region" description="Helical" evidence="5">
    <location>
        <begin position="285"/>
        <end position="305"/>
    </location>
</feature>